<keyword evidence="1" id="KW-1185">Reference proteome</keyword>
<dbReference type="Proteomes" id="UP000887565">
    <property type="component" value="Unplaced"/>
</dbReference>
<dbReference type="AlphaFoldDB" id="A0A915KV46"/>
<accession>A0A915KV46</accession>
<sequence>MPPSNLVAPPVSGQILNAAAATDAGVPAILQVPPPINAPQPEIDPNINCTNSTESSVNLDPPLAPAPNLAPAHDHCSSLAMANKRMTPSNNLIQPWQGLPTTFTPYKPSRKSLAPSLINFKPNNCAFNAKFKNKFMLRTHILPPLPNKCNNSFQQPPLPPQHAITHQQGTSPFHGKEPRDIYITNDTFWETKLALAYGCPPVDQTESAIHGYSV</sequence>
<proteinExistence type="predicted"/>
<dbReference type="WBParaSite" id="nRc.2.0.1.t41434-RA">
    <property type="protein sequence ID" value="nRc.2.0.1.t41434-RA"/>
    <property type="gene ID" value="nRc.2.0.1.g41434"/>
</dbReference>
<reference evidence="2" key="1">
    <citation type="submission" date="2022-11" db="UniProtKB">
        <authorList>
            <consortium name="WormBaseParasite"/>
        </authorList>
    </citation>
    <scope>IDENTIFICATION</scope>
</reference>
<name>A0A915KV46_ROMCU</name>
<evidence type="ECO:0000313" key="1">
    <source>
        <dbReference type="Proteomes" id="UP000887565"/>
    </source>
</evidence>
<protein>
    <submittedName>
        <fullName evidence="2">Uncharacterized protein</fullName>
    </submittedName>
</protein>
<evidence type="ECO:0000313" key="2">
    <source>
        <dbReference type="WBParaSite" id="nRc.2.0.1.t41434-RA"/>
    </source>
</evidence>
<organism evidence="1 2">
    <name type="scientific">Romanomermis culicivorax</name>
    <name type="common">Nematode worm</name>
    <dbReference type="NCBI Taxonomy" id="13658"/>
    <lineage>
        <taxon>Eukaryota</taxon>
        <taxon>Metazoa</taxon>
        <taxon>Ecdysozoa</taxon>
        <taxon>Nematoda</taxon>
        <taxon>Enoplea</taxon>
        <taxon>Dorylaimia</taxon>
        <taxon>Mermithida</taxon>
        <taxon>Mermithoidea</taxon>
        <taxon>Mermithidae</taxon>
        <taxon>Romanomermis</taxon>
    </lineage>
</organism>